<protein>
    <submittedName>
        <fullName evidence="1">Uncharacterized protein</fullName>
    </submittedName>
</protein>
<dbReference type="AlphaFoldDB" id="H2XZ18"/>
<evidence type="ECO:0000313" key="1">
    <source>
        <dbReference type="Ensembl" id="ENSCINP00000034902.1"/>
    </source>
</evidence>
<dbReference type="Proteomes" id="UP000008144">
    <property type="component" value="Chromosome 3"/>
</dbReference>
<accession>H2XZ18</accession>
<proteinExistence type="predicted"/>
<reference evidence="2" key="1">
    <citation type="journal article" date="2002" name="Science">
        <title>The draft genome of Ciona intestinalis: insights into chordate and vertebrate origins.</title>
        <authorList>
            <person name="Dehal P."/>
            <person name="Satou Y."/>
            <person name="Campbell R.K."/>
            <person name="Chapman J."/>
            <person name="Degnan B."/>
            <person name="De Tomaso A."/>
            <person name="Davidson B."/>
            <person name="Di Gregorio A."/>
            <person name="Gelpke M."/>
            <person name="Goodstein D.M."/>
            <person name="Harafuji N."/>
            <person name="Hastings K.E."/>
            <person name="Ho I."/>
            <person name="Hotta K."/>
            <person name="Huang W."/>
            <person name="Kawashima T."/>
            <person name="Lemaire P."/>
            <person name="Martinez D."/>
            <person name="Meinertzhagen I.A."/>
            <person name="Necula S."/>
            <person name="Nonaka M."/>
            <person name="Putnam N."/>
            <person name="Rash S."/>
            <person name="Saiga H."/>
            <person name="Satake M."/>
            <person name="Terry A."/>
            <person name="Yamada L."/>
            <person name="Wang H.G."/>
            <person name="Awazu S."/>
            <person name="Azumi K."/>
            <person name="Boore J."/>
            <person name="Branno M."/>
            <person name="Chin-Bow S."/>
            <person name="DeSantis R."/>
            <person name="Doyle S."/>
            <person name="Francino P."/>
            <person name="Keys D.N."/>
            <person name="Haga S."/>
            <person name="Hayashi H."/>
            <person name="Hino K."/>
            <person name="Imai K.S."/>
            <person name="Inaba K."/>
            <person name="Kano S."/>
            <person name="Kobayashi K."/>
            <person name="Kobayashi M."/>
            <person name="Lee B.I."/>
            <person name="Makabe K.W."/>
            <person name="Manohar C."/>
            <person name="Matassi G."/>
            <person name="Medina M."/>
            <person name="Mochizuki Y."/>
            <person name="Mount S."/>
            <person name="Morishita T."/>
            <person name="Miura S."/>
            <person name="Nakayama A."/>
            <person name="Nishizaka S."/>
            <person name="Nomoto H."/>
            <person name="Ohta F."/>
            <person name="Oishi K."/>
            <person name="Rigoutsos I."/>
            <person name="Sano M."/>
            <person name="Sasaki A."/>
            <person name="Sasakura Y."/>
            <person name="Shoguchi E."/>
            <person name="Shin-i T."/>
            <person name="Spagnuolo A."/>
            <person name="Stainier D."/>
            <person name="Suzuki M.M."/>
            <person name="Tassy O."/>
            <person name="Takatori N."/>
            <person name="Tokuoka M."/>
            <person name="Yagi K."/>
            <person name="Yoshizaki F."/>
            <person name="Wada S."/>
            <person name="Zhang C."/>
            <person name="Hyatt P.D."/>
            <person name="Larimer F."/>
            <person name="Detter C."/>
            <person name="Doggett N."/>
            <person name="Glavina T."/>
            <person name="Hawkins T."/>
            <person name="Richardson P."/>
            <person name="Lucas S."/>
            <person name="Kohara Y."/>
            <person name="Levine M."/>
            <person name="Satoh N."/>
            <person name="Rokhsar D.S."/>
        </authorList>
    </citation>
    <scope>NUCLEOTIDE SEQUENCE [LARGE SCALE GENOMIC DNA]</scope>
</reference>
<keyword evidence="2" id="KW-1185">Reference proteome</keyword>
<evidence type="ECO:0000313" key="2">
    <source>
        <dbReference type="Proteomes" id="UP000008144"/>
    </source>
</evidence>
<dbReference type="HOGENOM" id="CLU_2653770_0_0_1"/>
<dbReference type="EMBL" id="EAAA01001626">
    <property type="status" value="NOT_ANNOTATED_CDS"/>
    <property type="molecule type" value="Genomic_DNA"/>
</dbReference>
<dbReference type="InParanoid" id="H2XZ18"/>
<reference evidence="1" key="4">
    <citation type="submission" date="2025-09" db="UniProtKB">
        <authorList>
            <consortium name="Ensembl"/>
        </authorList>
    </citation>
    <scope>IDENTIFICATION</scope>
</reference>
<organism evidence="1 2">
    <name type="scientific">Ciona intestinalis</name>
    <name type="common">Transparent sea squirt</name>
    <name type="synonym">Ascidia intestinalis</name>
    <dbReference type="NCBI Taxonomy" id="7719"/>
    <lineage>
        <taxon>Eukaryota</taxon>
        <taxon>Metazoa</taxon>
        <taxon>Chordata</taxon>
        <taxon>Tunicata</taxon>
        <taxon>Ascidiacea</taxon>
        <taxon>Phlebobranchia</taxon>
        <taxon>Cionidae</taxon>
        <taxon>Ciona</taxon>
    </lineage>
</organism>
<dbReference type="Ensembl" id="ENSCINT00000032668.1">
    <property type="protein sequence ID" value="ENSCINP00000034902.1"/>
    <property type="gene ID" value="ENSCING00000019521.1"/>
</dbReference>
<reference evidence="1" key="2">
    <citation type="journal article" date="2008" name="Genome Biol.">
        <title>Improved genome assembly and evidence-based global gene model set for the chordate Ciona intestinalis: new insight into intron and operon populations.</title>
        <authorList>
            <person name="Satou Y."/>
            <person name="Mineta K."/>
            <person name="Ogasawara M."/>
            <person name="Sasakura Y."/>
            <person name="Shoguchi E."/>
            <person name="Ueno K."/>
            <person name="Yamada L."/>
            <person name="Matsumoto J."/>
            <person name="Wasserscheid J."/>
            <person name="Dewar K."/>
            <person name="Wiley G.B."/>
            <person name="Macmil S.L."/>
            <person name="Roe B.A."/>
            <person name="Zeller R.W."/>
            <person name="Hastings K.E."/>
            <person name="Lemaire P."/>
            <person name="Lindquist E."/>
            <person name="Endo T."/>
            <person name="Hotta K."/>
            <person name="Inaba K."/>
        </authorList>
    </citation>
    <scope>NUCLEOTIDE SEQUENCE [LARGE SCALE GENOMIC DNA]</scope>
    <source>
        <strain evidence="1">wild type</strain>
    </source>
</reference>
<name>H2XZ18_CIOIN</name>
<reference evidence="1" key="3">
    <citation type="submission" date="2025-08" db="UniProtKB">
        <authorList>
            <consortium name="Ensembl"/>
        </authorList>
    </citation>
    <scope>IDENTIFICATION</scope>
</reference>
<sequence length="76" mass="9051">MYLGHRTKSLLEQGIHHLFGGCTFSKKRRWRYTLSTRFLSLRLNKTFISSGRSWLNDGRFNSNTGEIWNFVVFQNH</sequence>